<feature type="transmembrane region" description="Helical" evidence="1">
    <location>
        <begin position="531"/>
        <end position="548"/>
    </location>
</feature>
<feature type="domain" description="Nose resistant-to-fluoxetine protein N-terminal" evidence="4">
    <location>
        <begin position="82"/>
        <end position="206"/>
    </location>
</feature>
<evidence type="ECO:0000313" key="5">
    <source>
        <dbReference type="EMBL" id="KAL0819720.1"/>
    </source>
</evidence>
<dbReference type="InterPro" id="IPR006621">
    <property type="entry name" value="Nose-resist-to-fluoxetine_N"/>
</dbReference>
<feature type="chain" id="PRO_5044874470" description="Nose resistant to fluoxetine protein 6" evidence="2">
    <location>
        <begin position="18"/>
        <end position="749"/>
    </location>
</feature>
<name>A0ABD0SIQ1_LOXSC</name>
<dbReference type="Proteomes" id="UP001549921">
    <property type="component" value="Unassembled WGS sequence"/>
</dbReference>
<feature type="transmembrane region" description="Helical" evidence="1">
    <location>
        <begin position="343"/>
        <end position="365"/>
    </location>
</feature>
<feature type="signal peptide" evidence="2">
    <location>
        <begin position="1"/>
        <end position="17"/>
    </location>
</feature>
<proteinExistence type="predicted"/>
<keyword evidence="1" id="KW-0472">Membrane</keyword>
<keyword evidence="2" id="KW-0732">Signal</keyword>
<comment type="caution">
    <text evidence="5">The sequence shown here is derived from an EMBL/GenBank/DDBJ whole genome shotgun (WGS) entry which is preliminary data.</text>
</comment>
<evidence type="ECO:0000259" key="4">
    <source>
        <dbReference type="Pfam" id="PF20146"/>
    </source>
</evidence>
<feature type="transmembrane region" description="Helical" evidence="1">
    <location>
        <begin position="666"/>
        <end position="688"/>
    </location>
</feature>
<dbReference type="Pfam" id="PF01757">
    <property type="entry name" value="Acyl_transf_3"/>
    <property type="match status" value="1"/>
</dbReference>
<keyword evidence="1" id="KW-0812">Transmembrane</keyword>
<feature type="transmembrane region" description="Helical" evidence="1">
    <location>
        <begin position="633"/>
        <end position="654"/>
    </location>
</feature>
<dbReference type="PANTHER" id="PTHR11161:SF71">
    <property type="entry name" value="NOSE RESISTANT-TO-FLUOXETINE PROTEIN N-TERMINAL DOMAIN-CONTAINING PROTEIN"/>
    <property type="match status" value="1"/>
</dbReference>
<gene>
    <name evidence="5" type="ORF">ABMA28_007773</name>
</gene>
<feature type="transmembrane region" description="Helical" evidence="1">
    <location>
        <begin position="474"/>
        <end position="497"/>
    </location>
</feature>
<reference evidence="5 6" key="1">
    <citation type="submission" date="2024-06" db="EMBL/GenBank/DDBJ databases">
        <title>A chromosome-level genome assembly of beet webworm, Loxostege sticticalis.</title>
        <authorList>
            <person name="Zhang Y."/>
        </authorList>
    </citation>
    <scope>NUCLEOTIDE SEQUENCE [LARGE SCALE GENOMIC DNA]</scope>
    <source>
        <strain evidence="5">AQ028</strain>
        <tissue evidence="5">Male pupae</tissue>
    </source>
</reference>
<accession>A0ABD0SIQ1</accession>
<dbReference type="AlphaFoldDB" id="A0ABD0SIQ1"/>
<evidence type="ECO:0000256" key="1">
    <source>
        <dbReference type="SAM" id="Phobius"/>
    </source>
</evidence>
<evidence type="ECO:0008006" key="7">
    <source>
        <dbReference type="Google" id="ProtNLM"/>
    </source>
</evidence>
<feature type="transmembrane region" description="Helical" evidence="1">
    <location>
        <begin position="243"/>
        <end position="266"/>
    </location>
</feature>
<keyword evidence="1" id="KW-1133">Transmembrane helix</keyword>
<feature type="transmembrane region" description="Helical" evidence="1">
    <location>
        <begin position="386"/>
        <end position="406"/>
    </location>
</feature>
<sequence>MKLTLLNLTLLLTSTYGYVTNNVKFTETTTKLPDDNISEESANKKTSVNVNESSKSRSNYIYLEDVLVGLKLQNWTEEEMPCLNQTLVLIRSLQNFTLWAVWEWDSVSSQPLGILSGNRYQLGNFDQCMNPPWLKTHPEVQSQYCLAEVSLERTDNAKKRRLDDIKPYENALDFIQHHTPNYRPLSYLTWGACVPAVCQPRSVERLVSAVLARSHLGAAGLRPRIAVSEPCQQRNSPREFDGVFYAFIAVMVVLAIVCLICTIITARKRENDNSLSLDICKAFCLKENSKDLLRMQKEGIEVIYGIRYLTICFIVMCHQAGMLNSGPISNGIGVDKELALSPFAVFLLHDDVFVDTFFVISGFLMAKTITSYKRLPNIFVLALKRYIRLVVALAVVIFYVCAIFPYTGSGPLWERFKTGETGACRANWWVNLLMLSNYVNTDNVCIVVSWYIPCDFHLFVLSCITYALYKRWRYLGLAIASVLSIASIIAPGVVNYVNNLSAVQLFTFDFVADPRANEQFQLAYIKTHTRAAAYIIGFFAGSYFNTHKSEKDLMLSKKRSLVGACAAVVIMLLVMVSGTSYLWRNYSPTEGALYAALNRPVWAVGLVMLILCCSFGKVPLLKSFLSWYPWVPLSRLAYGLYLVHTVLIIRNVGIARNPVYYDNLSVFMSSLSVIALGTFYAYIIWLLAEAPINNLFMLLVKRRKVPLKPSAPDNFVESQPGTSCAKTGNTNTGYLHDNIKENLNISSKM</sequence>
<dbReference type="InterPro" id="IPR002656">
    <property type="entry name" value="Acyl_transf_3_dom"/>
</dbReference>
<feature type="transmembrane region" description="Helical" evidence="1">
    <location>
        <begin position="302"/>
        <end position="323"/>
    </location>
</feature>
<dbReference type="PANTHER" id="PTHR11161">
    <property type="entry name" value="O-ACYLTRANSFERASE"/>
    <property type="match status" value="1"/>
</dbReference>
<evidence type="ECO:0000256" key="2">
    <source>
        <dbReference type="SAM" id="SignalP"/>
    </source>
</evidence>
<evidence type="ECO:0000313" key="6">
    <source>
        <dbReference type="Proteomes" id="UP001549921"/>
    </source>
</evidence>
<feature type="domain" description="Acyltransferase 3" evidence="3">
    <location>
        <begin position="305"/>
        <end position="683"/>
    </location>
</feature>
<feature type="transmembrane region" description="Helical" evidence="1">
    <location>
        <begin position="601"/>
        <end position="621"/>
    </location>
</feature>
<dbReference type="EMBL" id="JBEDNZ010000020">
    <property type="protein sequence ID" value="KAL0819720.1"/>
    <property type="molecule type" value="Genomic_DNA"/>
</dbReference>
<protein>
    <recommendedName>
        <fullName evidence="7">Nose resistant to fluoxetine protein 6</fullName>
    </recommendedName>
</protein>
<evidence type="ECO:0000259" key="3">
    <source>
        <dbReference type="Pfam" id="PF01757"/>
    </source>
</evidence>
<feature type="transmembrane region" description="Helical" evidence="1">
    <location>
        <begin position="560"/>
        <end position="581"/>
    </location>
</feature>
<dbReference type="Pfam" id="PF20146">
    <property type="entry name" value="NRF"/>
    <property type="match status" value="1"/>
</dbReference>
<organism evidence="5 6">
    <name type="scientific">Loxostege sticticalis</name>
    <name type="common">Beet webworm moth</name>
    <dbReference type="NCBI Taxonomy" id="481309"/>
    <lineage>
        <taxon>Eukaryota</taxon>
        <taxon>Metazoa</taxon>
        <taxon>Ecdysozoa</taxon>
        <taxon>Arthropoda</taxon>
        <taxon>Hexapoda</taxon>
        <taxon>Insecta</taxon>
        <taxon>Pterygota</taxon>
        <taxon>Neoptera</taxon>
        <taxon>Endopterygota</taxon>
        <taxon>Lepidoptera</taxon>
        <taxon>Glossata</taxon>
        <taxon>Ditrysia</taxon>
        <taxon>Pyraloidea</taxon>
        <taxon>Crambidae</taxon>
        <taxon>Pyraustinae</taxon>
        <taxon>Loxostege</taxon>
    </lineage>
</organism>
<dbReference type="InterPro" id="IPR052728">
    <property type="entry name" value="O2_lipid_transport_reg"/>
</dbReference>
<feature type="transmembrane region" description="Helical" evidence="1">
    <location>
        <begin position="450"/>
        <end position="469"/>
    </location>
</feature>